<dbReference type="PANTHER" id="PTHR37848">
    <property type="entry name" value="EXPRESSED PROTEIN"/>
    <property type="match status" value="1"/>
</dbReference>
<organism evidence="3 4">
    <name type="scientific">Aspergillus cavernicola</name>
    <dbReference type="NCBI Taxonomy" id="176166"/>
    <lineage>
        <taxon>Eukaryota</taxon>
        <taxon>Fungi</taxon>
        <taxon>Dikarya</taxon>
        <taxon>Ascomycota</taxon>
        <taxon>Pezizomycotina</taxon>
        <taxon>Eurotiomycetes</taxon>
        <taxon>Eurotiomycetidae</taxon>
        <taxon>Eurotiales</taxon>
        <taxon>Aspergillaceae</taxon>
        <taxon>Aspergillus</taxon>
        <taxon>Aspergillus subgen. Nidulantes</taxon>
    </lineage>
</organism>
<feature type="region of interest" description="Disordered" evidence="1">
    <location>
        <begin position="97"/>
        <end position="117"/>
    </location>
</feature>
<keyword evidence="2" id="KW-1133">Transmembrane helix</keyword>
<gene>
    <name evidence="3" type="ORF">BDW59DRAFT_165395</name>
</gene>
<reference evidence="3 4" key="1">
    <citation type="submission" date="2024-07" db="EMBL/GenBank/DDBJ databases">
        <title>Section-level genome sequencing and comparative genomics of Aspergillus sections Usti and Cavernicolus.</title>
        <authorList>
            <consortium name="Lawrence Berkeley National Laboratory"/>
            <person name="Nybo J.L."/>
            <person name="Vesth T.C."/>
            <person name="Theobald S."/>
            <person name="Frisvad J.C."/>
            <person name="Larsen T.O."/>
            <person name="Kjaerboelling I."/>
            <person name="Rothschild-Mancinelli K."/>
            <person name="Lyhne E.K."/>
            <person name="Kogle M.E."/>
            <person name="Barry K."/>
            <person name="Clum A."/>
            <person name="Na H."/>
            <person name="Ledsgaard L."/>
            <person name="Lin J."/>
            <person name="Lipzen A."/>
            <person name="Kuo A."/>
            <person name="Riley R."/>
            <person name="Mondo S."/>
            <person name="LaButti K."/>
            <person name="Haridas S."/>
            <person name="Pangalinan J."/>
            <person name="Salamov A.A."/>
            <person name="Simmons B.A."/>
            <person name="Magnuson J.K."/>
            <person name="Chen J."/>
            <person name="Drula E."/>
            <person name="Henrissat B."/>
            <person name="Wiebenga A."/>
            <person name="Lubbers R.J."/>
            <person name="Gomes A.C."/>
            <person name="Makela M.R."/>
            <person name="Stajich J."/>
            <person name="Grigoriev I.V."/>
            <person name="Mortensen U.H."/>
            <person name="De vries R.P."/>
            <person name="Baker S.E."/>
            <person name="Andersen M.R."/>
        </authorList>
    </citation>
    <scope>NUCLEOTIDE SEQUENCE [LARGE SCALE GENOMIC DNA]</scope>
    <source>
        <strain evidence="3 4">CBS 600.67</strain>
    </source>
</reference>
<evidence type="ECO:0000313" key="4">
    <source>
        <dbReference type="Proteomes" id="UP001610335"/>
    </source>
</evidence>
<evidence type="ECO:0000313" key="3">
    <source>
        <dbReference type="EMBL" id="KAL2818734.1"/>
    </source>
</evidence>
<keyword evidence="4" id="KW-1185">Reference proteome</keyword>
<evidence type="ECO:0000256" key="2">
    <source>
        <dbReference type="SAM" id="Phobius"/>
    </source>
</evidence>
<evidence type="ECO:0000256" key="1">
    <source>
        <dbReference type="SAM" id="MobiDB-lite"/>
    </source>
</evidence>
<dbReference type="Proteomes" id="UP001610335">
    <property type="component" value="Unassembled WGS sequence"/>
</dbReference>
<sequence>MGQIQLPPSPPATQPSLSASDELPSYDQVTQTPIEPYRDDPLSPPATAYNIPGHQNWNSIRPKKRTAGAVSLDPSLSSDTATLESFVESQTCLPPRPCLIINGTHRESRKSGNETKTENVTDFDFRIDLTRTILRWGQDEQHPTERWAYTTVVSDYDGQKAYRGGRFPTRSKKGGRIALPESDEGERLMDLENGEDIPGIKGWCERFCNDPAPVKSFTFRRNLHGFDASPMRTTLTSQIRSTGYQGHISITPAIANGVVRIYSPHWINTLRNNTFAYWTCIILQLWILTWPVIWFMERRYEVIRSEWFSSQNIADPSLPGGSGRIYAGGHSEEAAAELWAPVVREAAWQGKCHGEILGEAEIGELRRQGIERREAVPQGASELVSRGQAMLGVMGIRSIGGFAV</sequence>
<keyword evidence="2" id="KW-0472">Membrane</keyword>
<accession>A0ABR4HTC6</accession>
<protein>
    <submittedName>
        <fullName evidence="3">Uncharacterized protein</fullName>
    </submittedName>
</protein>
<comment type="caution">
    <text evidence="3">The sequence shown here is derived from an EMBL/GenBank/DDBJ whole genome shotgun (WGS) entry which is preliminary data.</text>
</comment>
<feature type="region of interest" description="Disordered" evidence="1">
    <location>
        <begin position="1"/>
        <end position="60"/>
    </location>
</feature>
<keyword evidence="2" id="KW-0812">Transmembrane</keyword>
<dbReference type="PANTHER" id="PTHR37848:SF1">
    <property type="entry name" value="SUN DOMAIN-CONTAINING PROTEIN"/>
    <property type="match status" value="1"/>
</dbReference>
<feature type="transmembrane region" description="Helical" evidence="2">
    <location>
        <begin position="275"/>
        <end position="296"/>
    </location>
</feature>
<feature type="compositionally biased region" description="Basic and acidic residues" evidence="1">
    <location>
        <begin position="104"/>
        <end position="117"/>
    </location>
</feature>
<name>A0ABR4HTC6_9EURO</name>
<dbReference type="EMBL" id="JBFXLS010000082">
    <property type="protein sequence ID" value="KAL2818734.1"/>
    <property type="molecule type" value="Genomic_DNA"/>
</dbReference>
<proteinExistence type="predicted"/>